<keyword evidence="4" id="KW-1185">Reference proteome</keyword>
<feature type="domain" description="DUF7044" evidence="2">
    <location>
        <begin position="1"/>
        <end position="80"/>
    </location>
</feature>
<dbReference type="EMBL" id="CAJHNH020000169">
    <property type="protein sequence ID" value="CAG5115832.1"/>
    <property type="molecule type" value="Genomic_DNA"/>
</dbReference>
<feature type="domain" description="DUF7042" evidence="1">
    <location>
        <begin position="98"/>
        <end position="188"/>
    </location>
</feature>
<evidence type="ECO:0000313" key="4">
    <source>
        <dbReference type="Proteomes" id="UP000678393"/>
    </source>
</evidence>
<dbReference type="PANTHER" id="PTHR22255">
    <property type="entry name" value="LP06548P"/>
    <property type="match status" value="1"/>
</dbReference>
<dbReference type="PANTHER" id="PTHR22255:SF9">
    <property type="entry name" value="LP06548P"/>
    <property type="match status" value="1"/>
</dbReference>
<dbReference type="AlphaFoldDB" id="A0A8S3YKD7"/>
<gene>
    <name evidence="3" type="ORF">CUNI_LOCUS1390</name>
</gene>
<comment type="caution">
    <text evidence="3">The sequence shown here is derived from an EMBL/GenBank/DDBJ whole genome shotgun (WGS) entry which is preliminary data.</text>
</comment>
<dbReference type="InterPro" id="IPR055472">
    <property type="entry name" value="DUF7044"/>
</dbReference>
<evidence type="ECO:0000259" key="1">
    <source>
        <dbReference type="Pfam" id="PF23069"/>
    </source>
</evidence>
<proteinExistence type="predicted"/>
<dbReference type="Proteomes" id="UP000678393">
    <property type="component" value="Unassembled WGS sequence"/>
</dbReference>
<name>A0A8S3YKD7_9EUPU</name>
<dbReference type="Pfam" id="PF23071">
    <property type="entry name" value="DUF7044"/>
    <property type="match status" value="1"/>
</dbReference>
<organism evidence="3 4">
    <name type="scientific">Candidula unifasciata</name>
    <dbReference type="NCBI Taxonomy" id="100452"/>
    <lineage>
        <taxon>Eukaryota</taxon>
        <taxon>Metazoa</taxon>
        <taxon>Spiralia</taxon>
        <taxon>Lophotrochozoa</taxon>
        <taxon>Mollusca</taxon>
        <taxon>Gastropoda</taxon>
        <taxon>Heterobranchia</taxon>
        <taxon>Euthyneura</taxon>
        <taxon>Panpulmonata</taxon>
        <taxon>Eupulmonata</taxon>
        <taxon>Stylommatophora</taxon>
        <taxon>Helicina</taxon>
        <taxon>Helicoidea</taxon>
        <taxon>Geomitridae</taxon>
        <taxon>Candidula</taxon>
    </lineage>
</organism>
<dbReference type="Pfam" id="PF23069">
    <property type="entry name" value="DUF7042"/>
    <property type="match status" value="1"/>
</dbReference>
<reference evidence="3" key="1">
    <citation type="submission" date="2021-04" db="EMBL/GenBank/DDBJ databases">
        <authorList>
            <consortium name="Molecular Ecology Group"/>
        </authorList>
    </citation>
    <scope>NUCLEOTIDE SEQUENCE</scope>
</reference>
<dbReference type="InterPro" id="IPR055470">
    <property type="entry name" value="DUF7042"/>
</dbReference>
<feature type="non-terminal residue" evidence="3">
    <location>
        <position position="1"/>
    </location>
</feature>
<evidence type="ECO:0000259" key="2">
    <source>
        <dbReference type="Pfam" id="PF23071"/>
    </source>
</evidence>
<feature type="non-terminal residue" evidence="3">
    <location>
        <position position="188"/>
    </location>
</feature>
<accession>A0A8S3YKD7</accession>
<evidence type="ECO:0000313" key="3">
    <source>
        <dbReference type="EMBL" id="CAG5115832.1"/>
    </source>
</evidence>
<sequence>FPESWRGKWFQNGLGNVEITAHAISHIGHCKSYDGHKKYLLLNRPDMCFICLVFTPQHHNLVQYKQSFCVRSDRIEEVCDMITGDFILNTMVKVPGVPIPCPFQGHYSFSYTNGSEVKCDDPPSSFQACADSSRFLFHHRKCHNVGNTNDKIESFQCLATWDNGVDHYLYGRFTGPALTTKESQYRCF</sequence>
<protein>
    <submittedName>
        <fullName evidence="3">Uncharacterized protein</fullName>
    </submittedName>
</protein>
<dbReference type="OrthoDB" id="9979716at2759"/>